<comment type="caution">
    <text evidence="1">Lacks conserved residue(s) required for the propagation of feature annotation.</text>
</comment>
<comment type="cofactor">
    <cofactor evidence="1">
        <name>Fe(2+)</name>
        <dbReference type="ChEBI" id="CHEBI:29033"/>
    </cofactor>
</comment>
<keyword evidence="1" id="KW-0812">Transmembrane</keyword>
<reference evidence="2 3" key="1">
    <citation type="submission" date="2016-12" db="EMBL/GenBank/DDBJ databases">
        <title>Trade-off between light-utilization and light-protection in marine flavobacteria.</title>
        <authorList>
            <person name="Kumagai Y."/>
            <person name="Yoshizawa S."/>
            <person name="Kogure K."/>
            <person name="Iwasaki W."/>
        </authorList>
    </citation>
    <scope>NUCLEOTIDE SEQUENCE [LARGE SCALE GENOMIC DNA]</scope>
    <source>
        <strain evidence="2 3">ATCC 43844</strain>
    </source>
</reference>
<evidence type="ECO:0000313" key="3">
    <source>
        <dbReference type="Proteomes" id="UP000239068"/>
    </source>
</evidence>
<keyword evidence="1" id="KW-0479">Metal-binding</keyword>
<organism evidence="2 3">
    <name type="scientific">Polaribacter glomeratus</name>
    <dbReference type="NCBI Taxonomy" id="102"/>
    <lineage>
        <taxon>Bacteria</taxon>
        <taxon>Pseudomonadati</taxon>
        <taxon>Bacteroidota</taxon>
        <taxon>Flavobacteriia</taxon>
        <taxon>Flavobacteriales</taxon>
        <taxon>Flavobacteriaceae</taxon>
    </lineage>
</organism>
<dbReference type="Proteomes" id="UP000239068">
    <property type="component" value="Unassembled WGS sequence"/>
</dbReference>
<keyword evidence="1" id="KW-1003">Cell membrane</keyword>
<keyword evidence="1" id="KW-0472">Membrane</keyword>
<accession>A0A2S7WY38</accession>
<name>A0A2S7WY38_9FLAO</name>
<keyword evidence="1" id="KW-1133">Transmembrane helix</keyword>
<dbReference type="HAMAP" id="MF_02093">
    <property type="entry name" value="Beta_carotene_diox"/>
    <property type="match status" value="1"/>
</dbReference>
<protein>
    <recommendedName>
        <fullName evidence="1">Probable beta-carotene 15,15'-dioxygenase</fullName>
        <ecNumber evidence="1">1.13.11.63</ecNumber>
    </recommendedName>
</protein>
<evidence type="ECO:0000313" key="2">
    <source>
        <dbReference type="EMBL" id="PQJ82479.1"/>
    </source>
</evidence>
<proteinExistence type="inferred from homology"/>
<feature type="transmembrane region" description="Helical" evidence="1">
    <location>
        <begin position="12"/>
        <end position="28"/>
    </location>
</feature>
<comment type="caution">
    <text evidence="2">The sequence shown here is derived from an EMBL/GenBank/DDBJ whole genome shotgun (WGS) entry which is preliminary data.</text>
</comment>
<feature type="transmembrane region" description="Helical" evidence="1">
    <location>
        <begin position="34"/>
        <end position="57"/>
    </location>
</feature>
<dbReference type="GO" id="GO:0016121">
    <property type="term" value="P:carotene catabolic process"/>
    <property type="evidence" value="ECO:0007669"/>
    <property type="project" value="UniProtKB-UniRule"/>
</dbReference>
<dbReference type="Pfam" id="PF15461">
    <property type="entry name" value="BCD"/>
    <property type="match status" value="1"/>
</dbReference>
<comment type="function">
    <text evidence="1">Catalyzes the cleavage of beta-carotene at its central double bond (15,15') to yield two molecules of all-trans-retinal.</text>
</comment>
<feature type="transmembrane region" description="Helical" evidence="1">
    <location>
        <begin position="269"/>
        <end position="288"/>
    </location>
</feature>
<dbReference type="GO" id="GO:0003834">
    <property type="term" value="F:beta-carotene 15,15'-dioxygenase activity"/>
    <property type="evidence" value="ECO:0007669"/>
    <property type="project" value="UniProtKB-EC"/>
</dbReference>
<dbReference type="AlphaFoldDB" id="A0A2S7WY38"/>
<dbReference type="EMBL" id="MSCM01000001">
    <property type="protein sequence ID" value="PQJ82479.1"/>
    <property type="molecule type" value="Genomic_DNA"/>
</dbReference>
<dbReference type="GO" id="GO:0005886">
    <property type="term" value="C:plasma membrane"/>
    <property type="evidence" value="ECO:0007669"/>
    <property type="project" value="UniProtKB-SubCell"/>
</dbReference>
<keyword evidence="1" id="KW-0408">Iron</keyword>
<comment type="subcellular location">
    <subcellularLocation>
        <location evidence="1">Cell membrane</location>
        <topology evidence="1">Multi-pass membrane protein</topology>
    </subcellularLocation>
</comment>
<feature type="transmembrane region" description="Helical" evidence="1">
    <location>
        <begin position="246"/>
        <end position="263"/>
    </location>
</feature>
<dbReference type="GO" id="GO:0005506">
    <property type="term" value="F:iron ion binding"/>
    <property type="evidence" value="ECO:0007669"/>
    <property type="project" value="UniProtKB-UniRule"/>
</dbReference>
<feature type="transmembrane region" description="Helical" evidence="1">
    <location>
        <begin position="69"/>
        <end position="95"/>
    </location>
</feature>
<feature type="transmembrane region" description="Helical" evidence="1">
    <location>
        <begin position="191"/>
        <end position="216"/>
    </location>
</feature>
<dbReference type="NCBIfam" id="TIGR03753">
    <property type="entry name" value="blh_monoox"/>
    <property type="match status" value="1"/>
</dbReference>
<dbReference type="OrthoDB" id="945227at2"/>
<gene>
    <name evidence="2" type="ORF">BTO16_07760</name>
</gene>
<dbReference type="InterPro" id="IPR022270">
    <property type="entry name" value="Blh_diox"/>
</dbReference>
<feature type="transmembrane region" description="Helical" evidence="1">
    <location>
        <begin position="156"/>
        <end position="179"/>
    </location>
</feature>
<dbReference type="GO" id="GO:0010436">
    <property type="term" value="F:carotenoid dioxygenase activity"/>
    <property type="evidence" value="ECO:0007669"/>
    <property type="project" value="UniProtKB-UniRule"/>
</dbReference>
<evidence type="ECO:0000256" key="1">
    <source>
        <dbReference type="HAMAP-Rule" id="MF_02093"/>
    </source>
</evidence>
<keyword evidence="3" id="KW-1185">Reference proteome</keyword>
<comment type="similarity">
    <text evidence="1">Belongs to the Brp/Blh beta-carotene diooxygenase family.</text>
</comment>
<feature type="transmembrane region" description="Helical" evidence="1">
    <location>
        <begin position="115"/>
        <end position="135"/>
    </location>
</feature>
<dbReference type="RefSeq" id="WP_105021039.1">
    <property type="nucleotide sequence ID" value="NZ_MSCM01000001.1"/>
</dbReference>
<sequence length="294" mass="34068">MVAKKTYNYQDFMIFFTFFLFWISIQFGEVVEDLLAYVMVVSIGILHGANDLLILSTKDKIDKTFRKNLIIYISIIVLCVFIYLISPFIAILLFVLLSAYHFGEEHLGETINLNFLFNVVYFLAYGLFIFSLLFYQSIMDVDTIMIELTGATFTKLQIETTLITSAIFLFTGSLYLVLAKKNTVEIFVKEFFYLLLLFLVFKTSSLILGFAIYFIFWHSIPSIIHQIEFISGDLSKKNTLFYVKKAMIYWVISIAGLLILYQLVPQIKLFATVVFVILFAVTAPHTWVMHKMKN</sequence>
<dbReference type="EC" id="1.13.11.63" evidence="1"/>
<comment type="catalytic activity">
    <reaction evidence="1">
        <text>all-trans-beta-carotene + O2 = 2 all-trans-retinal</text>
        <dbReference type="Rhea" id="RHEA:32887"/>
        <dbReference type="ChEBI" id="CHEBI:15379"/>
        <dbReference type="ChEBI" id="CHEBI:17579"/>
        <dbReference type="ChEBI" id="CHEBI:17898"/>
        <dbReference type="EC" id="1.13.11.63"/>
    </reaction>
</comment>
<keyword evidence="1" id="KW-0560">Oxidoreductase</keyword>
<keyword evidence="1 2" id="KW-0223">Dioxygenase</keyword>